<dbReference type="Proteomes" id="UP001500596">
    <property type="component" value="Unassembled WGS sequence"/>
</dbReference>
<gene>
    <name evidence="1" type="ORF">GCM10009807_25800</name>
</gene>
<proteinExistence type="predicted"/>
<dbReference type="RefSeq" id="WP_344055217.1">
    <property type="nucleotide sequence ID" value="NZ_BAAAPK010000001.1"/>
</dbReference>
<keyword evidence="2" id="KW-1185">Reference proteome</keyword>
<organism evidence="1 2">
    <name type="scientific">Microbacterium lacus</name>
    <dbReference type="NCBI Taxonomy" id="415217"/>
    <lineage>
        <taxon>Bacteria</taxon>
        <taxon>Bacillati</taxon>
        <taxon>Actinomycetota</taxon>
        <taxon>Actinomycetes</taxon>
        <taxon>Micrococcales</taxon>
        <taxon>Microbacteriaceae</taxon>
        <taxon>Microbacterium</taxon>
    </lineage>
</organism>
<evidence type="ECO:0000313" key="2">
    <source>
        <dbReference type="Proteomes" id="UP001500596"/>
    </source>
</evidence>
<comment type="caution">
    <text evidence="1">The sequence shown here is derived from an EMBL/GenBank/DDBJ whole genome shotgun (WGS) entry which is preliminary data.</text>
</comment>
<dbReference type="EMBL" id="BAAAPK010000001">
    <property type="protein sequence ID" value="GAA1680686.1"/>
    <property type="molecule type" value="Genomic_DNA"/>
</dbReference>
<accession>A0ABN2H240</accession>
<sequence length="130" mass="14171">MIQSPQSIRVARAGEQAEAAIAWRYEERGWVVELSSPAFETVVARESDAFEALCRIRRQLEPDGWRVGVAGALPGVWPSGMARDQGGGLTVYRLEPGELAPYVDTFSPVDPATVTTVALQEAEADRVWGL</sequence>
<protein>
    <submittedName>
        <fullName evidence="1">Uncharacterized protein</fullName>
    </submittedName>
</protein>
<evidence type="ECO:0000313" key="1">
    <source>
        <dbReference type="EMBL" id="GAA1680686.1"/>
    </source>
</evidence>
<reference evidence="1 2" key="1">
    <citation type="journal article" date="2019" name="Int. J. Syst. Evol. Microbiol.">
        <title>The Global Catalogue of Microorganisms (GCM) 10K type strain sequencing project: providing services to taxonomists for standard genome sequencing and annotation.</title>
        <authorList>
            <consortium name="The Broad Institute Genomics Platform"/>
            <consortium name="The Broad Institute Genome Sequencing Center for Infectious Disease"/>
            <person name="Wu L."/>
            <person name="Ma J."/>
        </authorList>
    </citation>
    <scope>NUCLEOTIDE SEQUENCE [LARGE SCALE GENOMIC DNA]</scope>
    <source>
        <strain evidence="1 2">JCM 15575</strain>
    </source>
</reference>
<name>A0ABN2H240_9MICO</name>